<sequence length="83" mass="9031">MPHGEECWASMVSTASVTQQLRRPDQYYFLPSNTAERDLDAPLVDALAPAGLCPHLQARPAGRAVNKGDPSCRWVDGSSPRPL</sequence>
<dbReference type="EMBL" id="UYSU01035217">
    <property type="protein sequence ID" value="VDL95781.1"/>
    <property type="molecule type" value="Genomic_DNA"/>
</dbReference>
<organism evidence="4">
    <name type="scientific">Schistocephalus solidus</name>
    <name type="common">Tapeworm</name>
    <dbReference type="NCBI Taxonomy" id="70667"/>
    <lineage>
        <taxon>Eukaryota</taxon>
        <taxon>Metazoa</taxon>
        <taxon>Spiralia</taxon>
        <taxon>Lophotrochozoa</taxon>
        <taxon>Platyhelminthes</taxon>
        <taxon>Cestoda</taxon>
        <taxon>Eucestoda</taxon>
        <taxon>Diphyllobothriidea</taxon>
        <taxon>Diphyllobothriidae</taxon>
        <taxon>Schistocephalus</taxon>
    </lineage>
</organism>
<dbReference type="AlphaFoldDB" id="A0A183SYU8"/>
<reference evidence="2 3" key="2">
    <citation type="submission" date="2018-11" db="EMBL/GenBank/DDBJ databases">
        <authorList>
            <consortium name="Pathogen Informatics"/>
        </authorList>
    </citation>
    <scope>NUCLEOTIDE SEQUENCE [LARGE SCALE GENOMIC DNA]</scope>
    <source>
        <strain evidence="2 3">NST_G2</strain>
    </source>
</reference>
<evidence type="ECO:0000313" key="4">
    <source>
        <dbReference type="WBParaSite" id="SSLN_0000975601-mRNA-1"/>
    </source>
</evidence>
<dbReference type="WBParaSite" id="SSLN_0000975601-mRNA-1">
    <property type="protein sequence ID" value="SSLN_0000975601-mRNA-1"/>
    <property type="gene ID" value="SSLN_0000975601"/>
</dbReference>
<gene>
    <name evidence="2" type="ORF">SSLN_LOCUS9396</name>
</gene>
<proteinExistence type="predicted"/>
<name>A0A183SYU8_SCHSO</name>
<dbReference type="Proteomes" id="UP000275846">
    <property type="component" value="Unassembled WGS sequence"/>
</dbReference>
<reference evidence="4" key="1">
    <citation type="submission" date="2016-06" db="UniProtKB">
        <authorList>
            <consortium name="WormBaseParasite"/>
        </authorList>
    </citation>
    <scope>IDENTIFICATION</scope>
</reference>
<protein>
    <submittedName>
        <fullName evidence="4">DNA helicase</fullName>
    </submittedName>
</protein>
<keyword evidence="3" id="KW-1185">Reference proteome</keyword>
<feature type="region of interest" description="Disordered" evidence="1">
    <location>
        <begin position="61"/>
        <end position="83"/>
    </location>
</feature>
<accession>A0A183SYU8</accession>
<evidence type="ECO:0000256" key="1">
    <source>
        <dbReference type="SAM" id="MobiDB-lite"/>
    </source>
</evidence>
<evidence type="ECO:0000313" key="2">
    <source>
        <dbReference type="EMBL" id="VDL95781.1"/>
    </source>
</evidence>
<evidence type="ECO:0000313" key="3">
    <source>
        <dbReference type="Proteomes" id="UP000275846"/>
    </source>
</evidence>